<protein>
    <submittedName>
        <fullName evidence="1 3">Uncharacterized protein</fullName>
    </submittedName>
</protein>
<name>A0A6A6YVK2_9PEZI</name>
<feature type="non-terminal residue" evidence="1">
    <location>
        <position position="261"/>
    </location>
</feature>
<dbReference type="RefSeq" id="XP_033579513.1">
    <property type="nucleotide sequence ID" value="XM_033714564.1"/>
</dbReference>
<gene>
    <name evidence="1 3" type="ORF">BDZ99DRAFT_353586</name>
</gene>
<dbReference type="OrthoDB" id="3029913at2759"/>
<reference evidence="3" key="2">
    <citation type="submission" date="2020-04" db="EMBL/GenBank/DDBJ databases">
        <authorList>
            <consortium name="NCBI Genome Project"/>
        </authorList>
    </citation>
    <scope>NUCLEOTIDE SEQUENCE</scope>
    <source>
        <strain evidence="3">CBS 304.34</strain>
    </source>
</reference>
<dbReference type="GeneID" id="54455457"/>
<sequence length="261" mass="28632">FGHPTTPWERNISTGPAGFNRMPWLAVLSFTEDELILDSASCEKAHLSQVLPSRYGVVTMTAKELFDAPSVASPLNQQNSVRNYEDNDPVDVLLLKPSVFQQLFSGVDEKGDSKWTGTADIARFAMMAHVRETHGGFMASTDASIPQPQFSVVGLGGNVQPLRIPDKQLETLRGDAAKPNEMWLFEMLHAGYSLKPHTLKTGESSTALFRGPFFPPLANGPNTGTILQVPRWGFLLRSTAVTAFSDMRVDAKRSNGIKEVL</sequence>
<feature type="non-terminal residue" evidence="1">
    <location>
        <position position="1"/>
    </location>
</feature>
<evidence type="ECO:0000313" key="1">
    <source>
        <dbReference type="EMBL" id="KAF2812549.1"/>
    </source>
</evidence>
<evidence type="ECO:0000313" key="3">
    <source>
        <dbReference type="RefSeq" id="XP_033579513.1"/>
    </source>
</evidence>
<evidence type="ECO:0000313" key="2">
    <source>
        <dbReference type="Proteomes" id="UP000504636"/>
    </source>
</evidence>
<dbReference type="AlphaFoldDB" id="A0A6A6YVK2"/>
<accession>A0A6A6YVK2</accession>
<reference evidence="1 3" key="1">
    <citation type="journal article" date="2020" name="Stud. Mycol.">
        <title>101 Dothideomycetes genomes: a test case for predicting lifestyles and emergence of pathogens.</title>
        <authorList>
            <person name="Haridas S."/>
            <person name="Albert R."/>
            <person name="Binder M."/>
            <person name="Bloem J."/>
            <person name="Labutti K."/>
            <person name="Salamov A."/>
            <person name="Andreopoulos B."/>
            <person name="Baker S."/>
            <person name="Barry K."/>
            <person name="Bills G."/>
            <person name="Bluhm B."/>
            <person name="Cannon C."/>
            <person name="Castanera R."/>
            <person name="Culley D."/>
            <person name="Daum C."/>
            <person name="Ezra D."/>
            <person name="Gonzalez J."/>
            <person name="Henrissat B."/>
            <person name="Kuo A."/>
            <person name="Liang C."/>
            <person name="Lipzen A."/>
            <person name="Lutzoni F."/>
            <person name="Magnuson J."/>
            <person name="Mondo S."/>
            <person name="Nolan M."/>
            <person name="Ohm R."/>
            <person name="Pangilinan J."/>
            <person name="Park H.-J."/>
            <person name="Ramirez L."/>
            <person name="Alfaro M."/>
            <person name="Sun H."/>
            <person name="Tritt A."/>
            <person name="Yoshinaga Y."/>
            <person name="Zwiers L.-H."/>
            <person name="Turgeon B."/>
            <person name="Goodwin S."/>
            <person name="Spatafora J."/>
            <person name="Crous P."/>
            <person name="Grigoriev I."/>
        </authorList>
    </citation>
    <scope>NUCLEOTIDE SEQUENCE</scope>
    <source>
        <strain evidence="1 3">CBS 304.34</strain>
    </source>
</reference>
<keyword evidence="2" id="KW-1185">Reference proteome</keyword>
<organism evidence="1">
    <name type="scientific">Mytilinidion resinicola</name>
    <dbReference type="NCBI Taxonomy" id="574789"/>
    <lineage>
        <taxon>Eukaryota</taxon>
        <taxon>Fungi</taxon>
        <taxon>Dikarya</taxon>
        <taxon>Ascomycota</taxon>
        <taxon>Pezizomycotina</taxon>
        <taxon>Dothideomycetes</taxon>
        <taxon>Pleosporomycetidae</taxon>
        <taxon>Mytilinidiales</taxon>
        <taxon>Mytilinidiaceae</taxon>
        <taxon>Mytilinidion</taxon>
    </lineage>
</organism>
<reference evidence="3" key="3">
    <citation type="submission" date="2025-04" db="UniProtKB">
        <authorList>
            <consortium name="RefSeq"/>
        </authorList>
    </citation>
    <scope>IDENTIFICATION</scope>
    <source>
        <strain evidence="3">CBS 304.34</strain>
    </source>
</reference>
<dbReference type="Proteomes" id="UP000504636">
    <property type="component" value="Unplaced"/>
</dbReference>
<proteinExistence type="predicted"/>
<dbReference type="EMBL" id="MU003697">
    <property type="protein sequence ID" value="KAF2812549.1"/>
    <property type="molecule type" value="Genomic_DNA"/>
</dbReference>